<dbReference type="EMBL" id="JASBWR010000040">
    <property type="protein sequence ID" value="KAJ9104350.1"/>
    <property type="molecule type" value="Genomic_DNA"/>
</dbReference>
<sequence>MSSFFSDDEQEQERPITSSSSFFPHSSPEPGFDFQSNVGQAGSSRVVRRVVDGVRDELFAGVGDVPAGQALANVGIGLGDGGGDGDAEEEDEDENDVGRLTKVWVRERGTPEIMQWEGELVEECLHKMGQQAQMLDLLRSDPQTSSEEHFKLILVQTEMERVKYLVRAYLRCRLDKVEKFAQWIASSAGDDDARMQVQGRLSQLELSHAEKYAQLLHMHYNDSVLQSLPEKFRSLEVDFGTQRSMVRKPDMAQPVLIYCKKDLPDLILSTYVLPPTLAPL</sequence>
<protein>
    <submittedName>
        <fullName evidence="1">Uncharacterized protein</fullName>
    </submittedName>
</protein>
<name>A0ACC2VXZ3_9TREE</name>
<evidence type="ECO:0000313" key="2">
    <source>
        <dbReference type="Proteomes" id="UP001241377"/>
    </source>
</evidence>
<evidence type="ECO:0000313" key="1">
    <source>
        <dbReference type="EMBL" id="KAJ9104350.1"/>
    </source>
</evidence>
<organism evidence="1 2">
    <name type="scientific">Naganishia cerealis</name>
    <dbReference type="NCBI Taxonomy" id="610337"/>
    <lineage>
        <taxon>Eukaryota</taxon>
        <taxon>Fungi</taxon>
        <taxon>Dikarya</taxon>
        <taxon>Basidiomycota</taxon>
        <taxon>Agaricomycotina</taxon>
        <taxon>Tremellomycetes</taxon>
        <taxon>Filobasidiales</taxon>
        <taxon>Filobasidiaceae</taxon>
        <taxon>Naganishia</taxon>
    </lineage>
</organism>
<gene>
    <name evidence="1" type="ORF">QFC19_003992</name>
</gene>
<keyword evidence="2" id="KW-1185">Reference proteome</keyword>
<accession>A0ACC2VXZ3</accession>
<dbReference type="Proteomes" id="UP001241377">
    <property type="component" value="Unassembled WGS sequence"/>
</dbReference>
<reference evidence="1" key="1">
    <citation type="submission" date="2023-04" db="EMBL/GenBank/DDBJ databases">
        <title>Draft Genome sequencing of Naganishia species isolated from polar environments using Oxford Nanopore Technology.</title>
        <authorList>
            <person name="Leo P."/>
            <person name="Venkateswaran K."/>
        </authorList>
    </citation>
    <scope>NUCLEOTIDE SEQUENCE</scope>
    <source>
        <strain evidence="1">MNA-CCFEE 5261</strain>
    </source>
</reference>
<proteinExistence type="predicted"/>
<comment type="caution">
    <text evidence="1">The sequence shown here is derived from an EMBL/GenBank/DDBJ whole genome shotgun (WGS) entry which is preliminary data.</text>
</comment>